<proteinExistence type="inferred from homology"/>
<keyword evidence="9 13" id="KW-1133">Transmembrane helix</keyword>
<evidence type="ECO:0000256" key="10">
    <source>
        <dbReference type="ARBA" id="ARBA00023004"/>
    </source>
</evidence>
<name>A0A2W7NPU8_9RHOB</name>
<dbReference type="OrthoDB" id="8156287at2"/>
<feature type="transmembrane region" description="Helical" evidence="13">
    <location>
        <begin position="139"/>
        <end position="162"/>
    </location>
</feature>
<evidence type="ECO:0000256" key="5">
    <source>
        <dbReference type="ARBA" id="ARBA00022617"/>
    </source>
</evidence>
<reference evidence="15 16" key="1">
    <citation type="submission" date="2018-06" db="EMBL/GenBank/DDBJ databases">
        <title>Genomic Encyclopedia of Archaeal and Bacterial Type Strains, Phase II (KMG-II): from individual species to whole genera.</title>
        <authorList>
            <person name="Goeker M."/>
        </authorList>
    </citation>
    <scope>NUCLEOTIDE SEQUENCE [LARGE SCALE GENOMIC DNA]</scope>
    <source>
        <strain evidence="15 16">DSM 22009</strain>
    </source>
</reference>
<dbReference type="EMBL" id="QKZL01000010">
    <property type="protein sequence ID" value="PZX15276.1"/>
    <property type="molecule type" value="Genomic_DNA"/>
</dbReference>
<comment type="cofactor">
    <cofactor evidence="1">
        <name>heme b</name>
        <dbReference type="ChEBI" id="CHEBI:60344"/>
    </cofactor>
</comment>
<evidence type="ECO:0000256" key="3">
    <source>
        <dbReference type="ARBA" id="ARBA00022448"/>
    </source>
</evidence>
<feature type="transmembrane region" description="Helical" evidence="13">
    <location>
        <begin position="103"/>
        <end position="127"/>
    </location>
</feature>
<dbReference type="RefSeq" id="WP_111537706.1">
    <property type="nucleotide sequence ID" value="NZ_QKZL01000010.1"/>
</dbReference>
<keyword evidence="6 13" id="KW-0812">Transmembrane</keyword>
<dbReference type="PANTHER" id="PTHR30529:SF1">
    <property type="entry name" value="CYTOCHROME B561 HOMOLOG 2"/>
    <property type="match status" value="1"/>
</dbReference>
<keyword evidence="16" id="KW-1185">Reference proteome</keyword>
<keyword evidence="7" id="KW-0479">Metal-binding</keyword>
<evidence type="ECO:0000313" key="15">
    <source>
        <dbReference type="EMBL" id="PZX15276.1"/>
    </source>
</evidence>
<keyword evidence="4" id="KW-1003">Cell membrane</keyword>
<keyword evidence="5" id="KW-0349">Heme</keyword>
<dbReference type="GO" id="GO:0020037">
    <property type="term" value="F:heme binding"/>
    <property type="evidence" value="ECO:0007669"/>
    <property type="project" value="TreeGrafter"/>
</dbReference>
<feature type="domain" description="Cytochrome b561 bacterial/Ni-hydrogenase" evidence="14">
    <location>
        <begin position="16"/>
        <end position="173"/>
    </location>
</feature>
<evidence type="ECO:0000256" key="4">
    <source>
        <dbReference type="ARBA" id="ARBA00022475"/>
    </source>
</evidence>
<evidence type="ECO:0000256" key="9">
    <source>
        <dbReference type="ARBA" id="ARBA00022989"/>
    </source>
</evidence>
<evidence type="ECO:0000256" key="7">
    <source>
        <dbReference type="ARBA" id="ARBA00022723"/>
    </source>
</evidence>
<evidence type="ECO:0000313" key="16">
    <source>
        <dbReference type="Proteomes" id="UP000248916"/>
    </source>
</evidence>
<comment type="caution">
    <text evidence="15">The sequence shown here is derived from an EMBL/GenBank/DDBJ whole genome shotgun (WGS) entry which is preliminary data.</text>
</comment>
<keyword evidence="8" id="KW-0249">Electron transport</keyword>
<dbReference type="Pfam" id="PF01292">
    <property type="entry name" value="Ni_hydr_CYTB"/>
    <property type="match status" value="1"/>
</dbReference>
<keyword evidence="10" id="KW-0408">Iron</keyword>
<dbReference type="InterPro" id="IPR016174">
    <property type="entry name" value="Di-haem_cyt_TM"/>
</dbReference>
<evidence type="ECO:0000256" key="13">
    <source>
        <dbReference type="SAM" id="Phobius"/>
    </source>
</evidence>
<organism evidence="15 16">
    <name type="scientific">Palleronia aestuarii</name>
    <dbReference type="NCBI Taxonomy" id="568105"/>
    <lineage>
        <taxon>Bacteria</taxon>
        <taxon>Pseudomonadati</taxon>
        <taxon>Pseudomonadota</taxon>
        <taxon>Alphaproteobacteria</taxon>
        <taxon>Rhodobacterales</taxon>
        <taxon>Roseobacteraceae</taxon>
        <taxon>Palleronia</taxon>
    </lineage>
</organism>
<comment type="subcellular location">
    <subcellularLocation>
        <location evidence="2">Cell membrane</location>
        <topology evidence="2">Multi-pass membrane protein</topology>
    </subcellularLocation>
</comment>
<evidence type="ECO:0000256" key="2">
    <source>
        <dbReference type="ARBA" id="ARBA00004651"/>
    </source>
</evidence>
<keyword evidence="11 13" id="KW-0472">Membrane</keyword>
<gene>
    <name evidence="15" type="ORF">LX81_02579</name>
</gene>
<dbReference type="GO" id="GO:0046872">
    <property type="term" value="F:metal ion binding"/>
    <property type="evidence" value="ECO:0007669"/>
    <property type="project" value="UniProtKB-KW"/>
</dbReference>
<dbReference type="AlphaFoldDB" id="A0A2W7NPU8"/>
<dbReference type="Proteomes" id="UP000248916">
    <property type="component" value="Unassembled WGS sequence"/>
</dbReference>
<dbReference type="InterPro" id="IPR011577">
    <property type="entry name" value="Cyt_b561_bac/Ni-Hgenase"/>
</dbReference>
<dbReference type="InterPro" id="IPR052168">
    <property type="entry name" value="Cytochrome_b561_oxidase"/>
</dbReference>
<evidence type="ECO:0000259" key="14">
    <source>
        <dbReference type="Pfam" id="PF01292"/>
    </source>
</evidence>
<evidence type="ECO:0000256" key="12">
    <source>
        <dbReference type="ARBA" id="ARBA00037975"/>
    </source>
</evidence>
<sequence>MTDTDTTVAPTARHDRWTHLNITLHWLIVVLLIAQFFDSEWMGPLFDASNEGKSATGATLILGYTHMILGGLIFLAIALRLWDRQTHGRPAHRSGEPGWASSLARLTHAALYALLFAMPIAGAAAWFTGSETVATLHKWGWTALMIVAALHVVGALAEHFWFRTDVLRRMMPGQGRSS</sequence>
<dbReference type="PANTHER" id="PTHR30529">
    <property type="entry name" value="CYTOCHROME B561"/>
    <property type="match status" value="1"/>
</dbReference>
<feature type="transmembrane region" description="Helical" evidence="13">
    <location>
        <begin position="20"/>
        <end position="37"/>
    </location>
</feature>
<accession>A0A2W7NPU8</accession>
<dbReference type="SUPFAM" id="SSF81342">
    <property type="entry name" value="Transmembrane di-heme cytochromes"/>
    <property type="match status" value="1"/>
</dbReference>
<evidence type="ECO:0000256" key="6">
    <source>
        <dbReference type="ARBA" id="ARBA00022692"/>
    </source>
</evidence>
<evidence type="ECO:0000256" key="8">
    <source>
        <dbReference type="ARBA" id="ARBA00022982"/>
    </source>
</evidence>
<keyword evidence="3" id="KW-0813">Transport</keyword>
<protein>
    <submittedName>
        <fullName evidence="15">Cytochrome b561</fullName>
    </submittedName>
</protein>
<comment type="similarity">
    <text evidence="12">Belongs to the cytochrome b561 family.</text>
</comment>
<dbReference type="GO" id="GO:0005886">
    <property type="term" value="C:plasma membrane"/>
    <property type="evidence" value="ECO:0007669"/>
    <property type="project" value="UniProtKB-SubCell"/>
</dbReference>
<evidence type="ECO:0000256" key="11">
    <source>
        <dbReference type="ARBA" id="ARBA00023136"/>
    </source>
</evidence>
<feature type="transmembrane region" description="Helical" evidence="13">
    <location>
        <begin position="57"/>
        <end position="82"/>
    </location>
</feature>
<dbReference type="GO" id="GO:0009055">
    <property type="term" value="F:electron transfer activity"/>
    <property type="evidence" value="ECO:0007669"/>
    <property type="project" value="InterPro"/>
</dbReference>
<evidence type="ECO:0000256" key="1">
    <source>
        <dbReference type="ARBA" id="ARBA00001970"/>
    </source>
</evidence>
<dbReference type="GO" id="GO:0022904">
    <property type="term" value="P:respiratory electron transport chain"/>
    <property type="evidence" value="ECO:0007669"/>
    <property type="project" value="InterPro"/>
</dbReference>